<dbReference type="InterPro" id="IPR052808">
    <property type="entry name" value="GPCR_Mth-like"/>
</dbReference>
<dbReference type="CDD" id="cd15039">
    <property type="entry name" value="7tmB3_Methuselah-like"/>
    <property type="match status" value="1"/>
</dbReference>
<feature type="transmembrane region" description="Helical" evidence="6">
    <location>
        <begin position="898"/>
        <end position="920"/>
    </location>
</feature>
<organism evidence="8 9">
    <name type="scientific">Culex pipiens pipiens</name>
    <name type="common">Northern house mosquito</name>
    <dbReference type="NCBI Taxonomy" id="38569"/>
    <lineage>
        <taxon>Eukaryota</taxon>
        <taxon>Metazoa</taxon>
        <taxon>Ecdysozoa</taxon>
        <taxon>Arthropoda</taxon>
        <taxon>Hexapoda</taxon>
        <taxon>Insecta</taxon>
        <taxon>Pterygota</taxon>
        <taxon>Neoptera</taxon>
        <taxon>Endopterygota</taxon>
        <taxon>Diptera</taxon>
        <taxon>Nematocera</taxon>
        <taxon>Culicoidea</taxon>
        <taxon>Culicidae</taxon>
        <taxon>Culicinae</taxon>
        <taxon>Culicini</taxon>
        <taxon>Culex</taxon>
        <taxon>Culex</taxon>
    </lineage>
</organism>
<evidence type="ECO:0000313" key="8">
    <source>
        <dbReference type="EMBL" id="KAL1390389.1"/>
    </source>
</evidence>
<sequence>MMPSTTRRRCSRGDLFKQLDDYLYRSGLIVKCVEDERSEQPPAGPGGHQLPKENPGVTNISSSGRLARLRQQKLAVQEALLKKRQELNDLQAQIEQDRRKLQMRWEMRYEGVAGNSTKAEEEQEEESRKDELRDRVRGYEVGSTMVKLTETMNVVSEKLFVTASESCAGVDDTELPAGKFGSDRALAGFSRHFDSEELPLEVHWVEATVQPGSGSGLKLESSPNALPAEIPIFPNGISGNSFANDLVYQDASLQKPKDSCCPEQEESCILLDGHDEDVDEFRLKSGRLKLKEEELVGQGKGTLLQRTSSGQQAVDQPRQLPQKPTCQPLQSNALQDSGEDRLTTTEKGSRQLLSCGTTVKEEINRFGQTQIDSAFVDTSRRCGYSGAAKKVVWLKAKKKKLIVRTDERERSLLLKERWLMMGRKPASLTTKTRRSNPWRGTVGWRYTDGWRKIGPVAGRGSTVWDWYEKLLHRRCKQKYEYVPESDRQQLGLRTLEEEEAALEPEVIDPTQGRNVSKAEEYGTRKNNSLATIYAFCCDGSQQMAENERLRRSCTLKLAPAEWPTVSSSSDLTVKEQRCCKEGHFLTLEHIGCQGGTGNSTYKTPLNCTSHYLIYREVEQEVHVGPTGNLVDGSYEVAWDDYCSATVSDSDGFQQVFVVCFNGDEYGASVTFFLMKGVMMLISVFFLAITLYIYYLIPDLRETQDRVTSIAVASLMLFMLLLGLVQLGSSSFIHGIVCEFIGFPMYFFLISYFAWLNMVMANVWKLTVARRWKIRERTWYILNHIYAHTVALTLTAMVYVYHMLNTTFGVGSCWFNSEREQSFFVYLPLSIMLSINIFLFVWTSYHLHTSGDDISPDRKKALRYKCMLYLKLFLLAGLIWIFEIISFHVEEGHTHRSWFWLLIDSINCLHGVLIFLVLIVWRQRIKRELSGRRILCFRGPASWSELRDDEQEQLAADDGREYAKYDLIIK</sequence>
<dbReference type="Proteomes" id="UP001562425">
    <property type="component" value="Unassembled WGS sequence"/>
</dbReference>
<gene>
    <name evidence="8" type="ORF">pipiens_012384</name>
</gene>
<protein>
    <recommendedName>
        <fullName evidence="7">G-protein coupled receptors family 2 profile 2 domain-containing protein</fullName>
    </recommendedName>
</protein>
<accession>A0ABD1D3U5</accession>
<feature type="region of interest" description="Disordered" evidence="5">
    <location>
        <begin position="37"/>
        <end position="57"/>
    </location>
</feature>
<feature type="transmembrane region" description="Helical" evidence="6">
    <location>
        <begin position="784"/>
        <end position="803"/>
    </location>
</feature>
<feature type="region of interest" description="Disordered" evidence="5">
    <location>
        <begin position="112"/>
        <end position="132"/>
    </location>
</feature>
<evidence type="ECO:0000256" key="1">
    <source>
        <dbReference type="ARBA" id="ARBA00004141"/>
    </source>
</evidence>
<dbReference type="InterPro" id="IPR017981">
    <property type="entry name" value="GPCR_2-like_7TM"/>
</dbReference>
<dbReference type="Gene3D" id="1.20.1070.10">
    <property type="entry name" value="Rhodopsin 7-helix transmembrane proteins"/>
    <property type="match status" value="1"/>
</dbReference>
<evidence type="ECO:0000256" key="4">
    <source>
        <dbReference type="ARBA" id="ARBA00023136"/>
    </source>
</evidence>
<dbReference type="EMBL" id="JBEHCU010007891">
    <property type="protein sequence ID" value="KAL1390389.1"/>
    <property type="molecule type" value="Genomic_DNA"/>
</dbReference>
<feature type="compositionally biased region" description="Basic and acidic residues" evidence="5">
    <location>
        <begin position="338"/>
        <end position="347"/>
    </location>
</feature>
<dbReference type="PROSITE" id="PS50261">
    <property type="entry name" value="G_PROTEIN_RECEP_F2_4"/>
    <property type="match status" value="1"/>
</dbReference>
<feature type="domain" description="G-protein coupled receptors family 2 profile 2" evidence="7">
    <location>
        <begin position="671"/>
        <end position="921"/>
    </location>
</feature>
<evidence type="ECO:0000256" key="6">
    <source>
        <dbReference type="SAM" id="Phobius"/>
    </source>
</evidence>
<keyword evidence="9" id="KW-1185">Reference proteome</keyword>
<comment type="caution">
    <text evidence="8">The sequence shown here is derived from an EMBL/GenBank/DDBJ whole genome shotgun (WGS) entry which is preliminary data.</text>
</comment>
<evidence type="ECO:0000256" key="2">
    <source>
        <dbReference type="ARBA" id="ARBA00022692"/>
    </source>
</evidence>
<evidence type="ECO:0000256" key="5">
    <source>
        <dbReference type="SAM" id="MobiDB-lite"/>
    </source>
</evidence>
<feature type="transmembrane region" description="Helical" evidence="6">
    <location>
        <begin position="671"/>
        <end position="694"/>
    </location>
</feature>
<dbReference type="AlphaFoldDB" id="A0ABD1D3U5"/>
<evidence type="ECO:0000259" key="7">
    <source>
        <dbReference type="PROSITE" id="PS50261"/>
    </source>
</evidence>
<evidence type="ECO:0000256" key="3">
    <source>
        <dbReference type="ARBA" id="ARBA00022989"/>
    </source>
</evidence>
<dbReference type="PANTHER" id="PTHR46953">
    <property type="entry name" value="G-PROTEIN COUPLED RECEPTOR MTH-LIKE 1-RELATED"/>
    <property type="match status" value="1"/>
</dbReference>
<keyword evidence="2 6" id="KW-0812">Transmembrane</keyword>
<feature type="compositionally biased region" description="Polar residues" evidence="5">
    <location>
        <begin position="322"/>
        <end position="335"/>
    </location>
</feature>
<feature type="transmembrane region" description="Helical" evidence="6">
    <location>
        <begin position="823"/>
        <end position="846"/>
    </location>
</feature>
<keyword evidence="3 6" id="KW-1133">Transmembrane helix</keyword>
<name>A0ABD1D3U5_CULPP</name>
<feature type="transmembrane region" description="Helical" evidence="6">
    <location>
        <begin position="744"/>
        <end position="763"/>
    </location>
</feature>
<feature type="transmembrane region" description="Helical" evidence="6">
    <location>
        <begin position="706"/>
        <end position="724"/>
    </location>
</feature>
<proteinExistence type="predicted"/>
<feature type="compositionally biased region" description="Polar residues" evidence="5">
    <location>
        <begin position="304"/>
        <end position="314"/>
    </location>
</feature>
<reference evidence="8 9" key="1">
    <citation type="submission" date="2024-05" db="EMBL/GenBank/DDBJ databases">
        <title>Culex pipiens pipiens assembly and annotation.</title>
        <authorList>
            <person name="Alout H."/>
            <person name="Durand T."/>
        </authorList>
    </citation>
    <scope>NUCLEOTIDE SEQUENCE [LARGE SCALE GENOMIC DNA]</scope>
    <source>
        <strain evidence="8">HA-2024</strain>
        <tissue evidence="8">Whole body</tissue>
    </source>
</reference>
<dbReference type="InterPro" id="IPR000832">
    <property type="entry name" value="GPCR_2_secretin-like"/>
</dbReference>
<dbReference type="PANTHER" id="PTHR46953:SF1">
    <property type="entry name" value="G-PROTEIN COUPLED RECEPTOR MTH-LIKE 1-RELATED"/>
    <property type="match status" value="1"/>
</dbReference>
<keyword evidence="4 6" id="KW-0472">Membrane</keyword>
<dbReference type="GO" id="GO:0016020">
    <property type="term" value="C:membrane"/>
    <property type="evidence" value="ECO:0007669"/>
    <property type="project" value="UniProtKB-SubCell"/>
</dbReference>
<dbReference type="Pfam" id="PF00002">
    <property type="entry name" value="7tm_2"/>
    <property type="match status" value="1"/>
</dbReference>
<comment type="subcellular location">
    <subcellularLocation>
        <location evidence="1">Membrane</location>
        <topology evidence="1">Multi-pass membrane protein</topology>
    </subcellularLocation>
</comment>
<evidence type="ECO:0000313" key="9">
    <source>
        <dbReference type="Proteomes" id="UP001562425"/>
    </source>
</evidence>
<feature type="transmembrane region" description="Helical" evidence="6">
    <location>
        <begin position="867"/>
        <end position="886"/>
    </location>
</feature>
<feature type="region of interest" description="Disordered" evidence="5">
    <location>
        <begin position="299"/>
        <end position="347"/>
    </location>
</feature>